<accession>A0A4U6D2S8</accession>
<protein>
    <submittedName>
        <fullName evidence="2">Restriction endonuclease</fullName>
    </submittedName>
</protein>
<organism evidence="2 3">
    <name type="scientific">Dyadobacter frigoris</name>
    <dbReference type="NCBI Taxonomy" id="2576211"/>
    <lineage>
        <taxon>Bacteria</taxon>
        <taxon>Pseudomonadati</taxon>
        <taxon>Bacteroidota</taxon>
        <taxon>Cytophagia</taxon>
        <taxon>Cytophagales</taxon>
        <taxon>Spirosomataceae</taxon>
        <taxon>Dyadobacter</taxon>
    </lineage>
</organism>
<dbReference type="GO" id="GO:0003677">
    <property type="term" value="F:DNA binding"/>
    <property type="evidence" value="ECO:0007669"/>
    <property type="project" value="InterPro"/>
</dbReference>
<comment type="caution">
    <text evidence="2">The sequence shown here is derived from an EMBL/GenBank/DDBJ whole genome shotgun (WGS) entry which is preliminary data.</text>
</comment>
<sequence length="256" mass="30209">MILTTKQPQDWKDLQNKVSAILQQCGFKVEKEKTTETARGKVELDVYAEETIKGRKYSIVCECKYWKSNIPQNVIHGFRTIINDLGCNIGYVITTSDFQTGSVNTSEYTNVELLTWESFLALFFESWYESYFSPQISERLDPILTYSEPILPKWFEKMSEVDKETYFALKDKYDLFGWIVMSFTPYARMLSKDRIPTLPLFDRVKDNKDVIRRIPTEILKETGYLEFLEKCYEFGDIAISEFRQFRDKYSKIKSDE</sequence>
<dbReference type="EMBL" id="SZVO01000010">
    <property type="protein sequence ID" value="TKT90391.1"/>
    <property type="molecule type" value="Genomic_DNA"/>
</dbReference>
<dbReference type="InterPro" id="IPR011856">
    <property type="entry name" value="tRNA_endonuc-like_dom_sf"/>
</dbReference>
<dbReference type="Proteomes" id="UP000304900">
    <property type="component" value="Unassembled WGS sequence"/>
</dbReference>
<dbReference type="InterPro" id="IPR011335">
    <property type="entry name" value="Restrct_endonuc-II-like"/>
</dbReference>
<reference evidence="2 3" key="1">
    <citation type="submission" date="2019-05" db="EMBL/GenBank/DDBJ databases">
        <title>Dyadobacter AR-3-8 sp. nov., isolated from arctic soil.</title>
        <authorList>
            <person name="Chaudhary D.K."/>
        </authorList>
    </citation>
    <scope>NUCLEOTIDE SEQUENCE [LARGE SCALE GENOMIC DNA]</scope>
    <source>
        <strain evidence="2 3">AR-3-8</strain>
    </source>
</reference>
<dbReference type="AlphaFoldDB" id="A0A4U6D2S8"/>
<evidence type="ECO:0000313" key="3">
    <source>
        <dbReference type="Proteomes" id="UP000304900"/>
    </source>
</evidence>
<dbReference type="RefSeq" id="WP_137342154.1">
    <property type="nucleotide sequence ID" value="NZ_BSQH01000036.1"/>
</dbReference>
<keyword evidence="2" id="KW-0378">Hydrolase</keyword>
<feature type="domain" description="Restriction endonuclease type IV Mrr" evidence="1">
    <location>
        <begin position="10"/>
        <end position="122"/>
    </location>
</feature>
<dbReference type="Pfam" id="PF04471">
    <property type="entry name" value="Mrr_cat"/>
    <property type="match status" value="1"/>
</dbReference>
<gene>
    <name evidence="2" type="ORF">FDK13_21920</name>
</gene>
<proteinExistence type="predicted"/>
<dbReference type="InterPro" id="IPR007560">
    <property type="entry name" value="Restrct_endonuc_IV_Mrr"/>
</dbReference>
<dbReference type="GO" id="GO:0009307">
    <property type="term" value="P:DNA restriction-modification system"/>
    <property type="evidence" value="ECO:0007669"/>
    <property type="project" value="InterPro"/>
</dbReference>
<keyword evidence="2" id="KW-0540">Nuclease</keyword>
<keyword evidence="3" id="KW-1185">Reference proteome</keyword>
<dbReference type="OrthoDB" id="977920at2"/>
<evidence type="ECO:0000313" key="2">
    <source>
        <dbReference type="EMBL" id="TKT90391.1"/>
    </source>
</evidence>
<dbReference type="Gene3D" id="3.40.1350.10">
    <property type="match status" value="1"/>
</dbReference>
<evidence type="ECO:0000259" key="1">
    <source>
        <dbReference type="Pfam" id="PF04471"/>
    </source>
</evidence>
<dbReference type="SUPFAM" id="SSF52980">
    <property type="entry name" value="Restriction endonuclease-like"/>
    <property type="match status" value="1"/>
</dbReference>
<name>A0A4U6D2S8_9BACT</name>
<keyword evidence="2" id="KW-0255">Endonuclease</keyword>
<dbReference type="GO" id="GO:0004519">
    <property type="term" value="F:endonuclease activity"/>
    <property type="evidence" value="ECO:0007669"/>
    <property type="project" value="UniProtKB-KW"/>
</dbReference>